<feature type="transmembrane region" description="Helical" evidence="7">
    <location>
        <begin position="96"/>
        <end position="114"/>
    </location>
</feature>
<dbReference type="STRING" id="1219043.SCH01S_16_01620"/>
<organism evidence="9 10">
    <name type="scientific">Sphingomonas changbaiensis NBRC 104936</name>
    <dbReference type="NCBI Taxonomy" id="1219043"/>
    <lineage>
        <taxon>Bacteria</taxon>
        <taxon>Pseudomonadati</taxon>
        <taxon>Pseudomonadota</taxon>
        <taxon>Alphaproteobacteria</taxon>
        <taxon>Sphingomonadales</taxon>
        <taxon>Sphingomonadaceae</taxon>
        <taxon>Sphingomonas</taxon>
    </lineage>
</organism>
<feature type="transmembrane region" description="Helical" evidence="7">
    <location>
        <begin position="151"/>
        <end position="172"/>
    </location>
</feature>
<dbReference type="Gene3D" id="1.20.1540.10">
    <property type="entry name" value="Rhomboid-like"/>
    <property type="match status" value="1"/>
</dbReference>
<evidence type="ECO:0000256" key="3">
    <source>
        <dbReference type="ARBA" id="ARBA00022692"/>
    </source>
</evidence>
<dbReference type="InterPro" id="IPR022764">
    <property type="entry name" value="Peptidase_S54_rhomboid_dom"/>
</dbReference>
<dbReference type="PANTHER" id="PTHR43731">
    <property type="entry name" value="RHOMBOID PROTEASE"/>
    <property type="match status" value="1"/>
</dbReference>
<feature type="transmembrane region" description="Helical" evidence="7">
    <location>
        <begin position="120"/>
        <end position="139"/>
    </location>
</feature>
<dbReference type="Pfam" id="PF01694">
    <property type="entry name" value="Rhomboid"/>
    <property type="match status" value="1"/>
</dbReference>
<name>A0A0E9MMA7_9SPHN</name>
<evidence type="ECO:0000313" key="9">
    <source>
        <dbReference type="EMBL" id="GAO38643.1"/>
    </source>
</evidence>
<dbReference type="AlphaFoldDB" id="A0A0E9MMA7"/>
<evidence type="ECO:0000256" key="7">
    <source>
        <dbReference type="SAM" id="Phobius"/>
    </source>
</evidence>
<keyword evidence="4" id="KW-0378">Hydrolase</keyword>
<proteinExistence type="inferred from homology"/>
<dbReference type="InterPro" id="IPR050925">
    <property type="entry name" value="Rhomboid_protease_S54"/>
</dbReference>
<evidence type="ECO:0000256" key="1">
    <source>
        <dbReference type="ARBA" id="ARBA00004141"/>
    </source>
</evidence>
<comment type="subcellular location">
    <subcellularLocation>
        <location evidence="1">Membrane</location>
        <topology evidence="1">Multi-pass membrane protein</topology>
    </subcellularLocation>
</comment>
<dbReference type="GO" id="GO:0016020">
    <property type="term" value="C:membrane"/>
    <property type="evidence" value="ECO:0007669"/>
    <property type="project" value="UniProtKB-SubCell"/>
</dbReference>
<dbReference type="EMBL" id="BBWU01000016">
    <property type="protein sequence ID" value="GAO38643.1"/>
    <property type="molecule type" value="Genomic_DNA"/>
</dbReference>
<dbReference type="SUPFAM" id="SSF144091">
    <property type="entry name" value="Rhomboid-like"/>
    <property type="match status" value="1"/>
</dbReference>
<dbReference type="GO" id="GO:0004252">
    <property type="term" value="F:serine-type endopeptidase activity"/>
    <property type="evidence" value="ECO:0007669"/>
    <property type="project" value="InterPro"/>
</dbReference>
<dbReference type="Proteomes" id="UP000033202">
    <property type="component" value="Unassembled WGS sequence"/>
</dbReference>
<feature type="transmembrane region" description="Helical" evidence="7">
    <location>
        <begin position="12"/>
        <end position="30"/>
    </location>
</feature>
<reference evidence="9 10" key="1">
    <citation type="submission" date="2015-04" db="EMBL/GenBank/DDBJ databases">
        <title>Whole genome shotgun sequence of Sphingomonas changbaiensis NBRC 104936.</title>
        <authorList>
            <person name="Katano-Makiyama Y."/>
            <person name="Hosoyama A."/>
            <person name="Hashimoto M."/>
            <person name="Noguchi M."/>
            <person name="Tsuchikane K."/>
            <person name="Ohji S."/>
            <person name="Yamazoe A."/>
            <person name="Ichikawa N."/>
            <person name="Kimura A."/>
            <person name="Fujita N."/>
        </authorList>
    </citation>
    <scope>NUCLEOTIDE SEQUENCE [LARGE SCALE GENOMIC DNA]</scope>
    <source>
        <strain evidence="9 10">NBRC 104936</strain>
    </source>
</reference>
<evidence type="ECO:0000256" key="2">
    <source>
        <dbReference type="ARBA" id="ARBA00009045"/>
    </source>
</evidence>
<evidence type="ECO:0000256" key="4">
    <source>
        <dbReference type="ARBA" id="ARBA00022801"/>
    </source>
</evidence>
<keyword evidence="6 7" id="KW-0472">Membrane</keyword>
<comment type="similarity">
    <text evidence="2">Belongs to the peptidase S54 family.</text>
</comment>
<feature type="transmembrane region" description="Helical" evidence="7">
    <location>
        <begin position="65"/>
        <end position="84"/>
    </location>
</feature>
<keyword evidence="3 7" id="KW-0812">Transmembrane</keyword>
<gene>
    <name evidence="9" type="ORF">SCH01S_16_01620</name>
</gene>
<dbReference type="PANTHER" id="PTHR43731:SF14">
    <property type="entry name" value="PRESENILIN-ASSOCIATED RHOMBOID-LIKE PROTEIN, MITOCHONDRIAL"/>
    <property type="match status" value="1"/>
</dbReference>
<feature type="domain" description="Peptidase S54 rhomboid" evidence="8">
    <location>
        <begin position="61"/>
        <end position="201"/>
    </location>
</feature>
<dbReference type="InterPro" id="IPR035952">
    <property type="entry name" value="Rhomboid-like_sf"/>
</dbReference>
<feature type="transmembrane region" description="Helical" evidence="7">
    <location>
        <begin position="178"/>
        <end position="198"/>
    </location>
</feature>
<evidence type="ECO:0000313" key="10">
    <source>
        <dbReference type="Proteomes" id="UP000033202"/>
    </source>
</evidence>
<evidence type="ECO:0000256" key="6">
    <source>
        <dbReference type="ARBA" id="ARBA00023136"/>
    </source>
</evidence>
<accession>A0A0E9MMA7</accession>
<sequence>MPEMPEGKVTQGIAIATVVAFLVLWLGGWLDTASVLGGFIPARVSQLVQVPGAVPIWLTPLSATLVHAGALHIGLNLVMFLFVGRFVEGVIGGGPSLVLYLVGAYAAALGQYAAGPGSAVPMVGASGAISATFGAYAVFFSRSRARAIGPISPFVVRVVWLAAGWIFVQTLIGLASVGGVQVAIAAHIGGFIAGLALARPLLLWRYRGA</sequence>
<keyword evidence="5 7" id="KW-1133">Transmembrane helix</keyword>
<comment type="caution">
    <text evidence="9">The sequence shown here is derived from an EMBL/GenBank/DDBJ whole genome shotgun (WGS) entry which is preliminary data.</text>
</comment>
<keyword evidence="10" id="KW-1185">Reference proteome</keyword>
<evidence type="ECO:0000259" key="8">
    <source>
        <dbReference type="Pfam" id="PF01694"/>
    </source>
</evidence>
<protein>
    <submittedName>
        <fullName evidence="9">Peptidase S54 family protein</fullName>
    </submittedName>
</protein>
<evidence type="ECO:0000256" key="5">
    <source>
        <dbReference type="ARBA" id="ARBA00022989"/>
    </source>
</evidence>